<protein>
    <recommendedName>
        <fullName evidence="1">Azaphilone pigments biosynthesis cluster protein L N-terminal domain-containing protein</fullName>
    </recommendedName>
</protein>
<feature type="domain" description="Azaphilone pigments biosynthesis cluster protein L N-terminal" evidence="1">
    <location>
        <begin position="2"/>
        <end position="193"/>
    </location>
</feature>
<proteinExistence type="predicted"/>
<comment type="caution">
    <text evidence="2">The sequence shown here is derived from an EMBL/GenBank/DDBJ whole genome shotgun (WGS) entry which is preliminary data.</text>
</comment>
<evidence type="ECO:0000313" key="2">
    <source>
        <dbReference type="EMBL" id="KAF2721186.1"/>
    </source>
</evidence>
<dbReference type="Proteomes" id="UP000799441">
    <property type="component" value="Unassembled WGS sequence"/>
</dbReference>
<dbReference type="Pfam" id="PF17111">
    <property type="entry name" value="PigL_N"/>
    <property type="match status" value="1"/>
</dbReference>
<accession>A0A9P4UQ70</accession>
<organism evidence="2 3">
    <name type="scientific">Polychaeton citri CBS 116435</name>
    <dbReference type="NCBI Taxonomy" id="1314669"/>
    <lineage>
        <taxon>Eukaryota</taxon>
        <taxon>Fungi</taxon>
        <taxon>Dikarya</taxon>
        <taxon>Ascomycota</taxon>
        <taxon>Pezizomycotina</taxon>
        <taxon>Dothideomycetes</taxon>
        <taxon>Dothideomycetidae</taxon>
        <taxon>Capnodiales</taxon>
        <taxon>Capnodiaceae</taxon>
        <taxon>Polychaeton</taxon>
    </lineage>
</organism>
<keyword evidence="3" id="KW-1185">Reference proteome</keyword>
<dbReference type="AlphaFoldDB" id="A0A9P4UQ70"/>
<dbReference type="EMBL" id="MU003792">
    <property type="protein sequence ID" value="KAF2721186.1"/>
    <property type="molecule type" value="Genomic_DNA"/>
</dbReference>
<sequence length="274" mass="29615">MAELLGISSGIVGLVVPALHGARLLLTDIQKIIDAPGAIKRLGEDVDSVRANLALLQNIEESAWASLGTVVVDHSKGTITNCELACDTIRGDIQRWTKRSQGGKLSWQDRVTVGFFKEHHLEAACGQMQTYKMTLSSLVGTATLYSSMRNAHLTEEIRDRMTSQQTCTESAVKSSQTRVAVVQRTLAEVQSSSSKSSTGEEDTDVETAVMQVEALIEVLKSSQTLLNELLLKSQTAEVEKVCAASAPTKMYFGKNDGGMQTGINHGSITWNSGR</sequence>
<dbReference type="InterPro" id="IPR031348">
    <property type="entry name" value="PigL_N"/>
</dbReference>
<gene>
    <name evidence="2" type="ORF">K431DRAFT_224660</name>
</gene>
<reference evidence="2" key="1">
    <citation type="journal article" date="2020" name="Stud. Mycol.">
        <title>101 Dothideomycetes genomes: a test case for predicting lifestyles and emergence of pathogens.</title>
        <authorList>
            <person name="Haridas S."/>
            <person name="Albert R."/>
            <person name="Binder M."/>
            <person name="Bloem J."/>
            <person name="Labutti K."/>
            <person name="Salamov A."/>
            <person name="Andreopoulos B."/>
            <person name="Baker S."/>
            <person name="Barry K."/>
            <person name="Bills G."/>
            <person name="Bluhm B."/>
            <person name="Cannon C."/>
            <person name="Castanera R."/>
            <person name="Culley D."/>
            <person name="Daum C."/>
            <person name="Ezra D."/>
            <person name="Gonzalez J."/>
            <person name="Henrissat B."/>
            <person name="Kuo A."/>
            <person name="Liang C."/>
            <person name="Lipzen A."/>
            <person name="Lutzoni F."/>
            <person name="Magnuson J."/>
            <person name="Mondo S."/>
            <person name="Nolan M."/>
            <person name="Ohm R."/>
            <person name="Pangilinan J."/>
            <person name="Park H.-J."/>
            <person name="Ramirez L."/>
            <person name="Alfaro M."/>
            <person name="Sun H."/>
            <person name="Tritt A."/>
            <person name="Yoshinaga Y."/>
            <person name="Zwiers L.-H."/>
            <person name="Turgeon B."/>
            <person name="Goodwin S."/>
            <person name="Spatafora J."/>
            <person name="Crous P."/>
            <person name="Grigoriev I."/>
        </authorList>
    </citation>
    <scope>NUCLEOTIDE SEQUENCE</scope>
    <source>
        <strain evidence="2">CBS 116435</strain>
    </source>
</reference>
<dbReference type="OrthoDB" id="432483at2759"/>
<evidence type="ECO:0000313" key="3">
    <source>
        <dbReference type="Proteomes" id="UP000799441"/>
    </source>
</evidence>
<evidence type="ECO:0000259" key="1">
    <source>
        <dbReference type="Pfam" id="PF17111"/>
    </source>
</evidence>
<name>A0A9P4UQ70_9PEZI</name>